<keyword evidence="4" id="KW-1185">Reference proteome</keyword>
<evidence type="ECO:0000313" key="3">
    <source>
        <dbReference type="EMBL" id="PIC37510.1"/>
    </source>
</evidence>
<feature type="signal peptide" evidence="2">
    <location>
        <begin position="1"/>
        <end position="18"/>
    </location>
</feature>
<evidence type="ECO:0000313" key="4">
    <source>
        <dbReference type="Proteomes" id="UP000230233"/>
    </source>
</evidence>
<sequence length="203" mass="22434">MMILSSLLILCLAGHVISAPATIVSGFGVEEVLKEAQNQHDKMVDSSPEKAGAPVVDGSTESSDSNEKSASHESHPQKSSFTPPGMIHVGPDTVVSGREHIHDPEHGNDEVETPKSNHKVQKWTTEMFGADDVEVGGNSENHHHHYHHDSHRNYNPDIGMQEKQEFKKGWAPTEIVWSSGTMSNGYNGGIRRPEYRNLFAQRH</sequence>
<evidence type="ECO:0000256" key="1">
    <source>
        <dbReference type="SAM" id="MobiDB-lite"/>
    </source>
</evidence>
<dbReference type="Proteomes" id="UP000230233">
    <property type="component" value="Chromosome IV"/>
</dbReference>
<feature type="compositionally biased region" description="Basic and acidic residues" evidence="1">
    <location>
        <begin position="65"/>
        <end position="76"/>
    </location>
</feature>
<reference evidence="4" key="1">
    <citation type="submission" date="2017-10" db="EMBL/GenBank/DDBJ databases">
        <title>Rapid genome shrinkage in a self-fertile nematode reveals novel sperm competition proteins.</title>
        <authorList>
            <person name="Yin D."/>
            <person name="Schwarz E.M."/>
            <person name="Thomas C.G."/>
            <person name="Felde R.L."/>
            <person name="Korf I.F."/>
            <person name="Cutter A.D."/>
            <person name="Schartner C.M."/>
            <person name="Ralston E.J."/>
            <person name="Meyer B.J."/>
            <person name="Haag E.S."/>
        </authorList>
    </citation>
    <scope>NUCLEOTIDE SEQUENCE [LARGE SCALE GENOMIC DNA]</scope>
    <source>
        <strain evidence="4">JU1422</strain>
    </source>
</reference>
<feature type="compositionally biased region" description="Basic and acidic residues" evidence="1">
    <location>
        <begin position="38"/>
        <end position="48"/>
    </location>
</feature>
<dbReference type="OrthoDB" id="5822584at2759"/>
<keyword evidence="2" id="KW-0732">Signal</keyword>
<evidence type="ECO:0000256" key="2">
    <source>
        <dbReference type="SAM" id="SignalP"/>
    </source>
</evidence>
<dbReference type="EMBL" id="PDUG01000004">
    <property type="protein sequence ID" value="PIC37510.1"/>
    <property type="molecule type" value="Genomic_DNA"/>
</dbReference>
<name>A0A2G5UDB2_9PELO</name>
<accession>A0A2G5UDB2</accession>
<feature type="region of interest" description="Disordered" evidence="1">
    <location>
        <begin position="98"/>
        <end position="117"/>
    </location>
</feature>
<feature type="chain" id="PRO_5013869015" evidence="2">
    <location>
        <begin position="19"/>
        <end position="203"/>
    </location>
</feature>
<proteinExistence type="predicted"/>
<protein>
    <submittedName>
        <fullName evidence="3">Uncharacterized protein</fullName>
    </submittedName>
</protein>
<dbReference type="AlphaFoldDB" id="A0A2G5UDB2"/>
<organism evidence="3 4">
    <name type="scientific">Caenorhabditis nigoni</name>
    <dbReference type="NCBI Taxonomy" id="1611254"/>
    <lineage>
        <taxon>Eukaryota</taxon>
        <taxon>Metazoa</taxon>
        <taxon>Ecdysozoa</taxon>
        <taxon>Nematoda</taxon>
        <taxon>Chromadorea</taxon>
        <taxon>Rhabditida</taxon>
        <taxon>Rhabditina</taxon>
        <taxon>Rhabditomorpha</taxon>
        <taxon>Rhabditoidea</taxon>
        <taxon>Rhabditidae</taxon>
        <taxon>Peloderinae</taxon>
        <taxon>Caenorhabditis</taxon>
    </lineage>
</organism>
<gene>
    <name evidence="3" type="primary">Cnig_chr_IV.g16114</name>
    <name evidence="3" type="ORF">B9Z55_016114</name>
</gene>
<feature type="region of interest" description="Disordered" evidence="1">
    <location>
        <begin position="38"/>
        <end position="92"/>
    </location>
</feature>
<comment type="caution">
    <text evidence="3">The sequence shown here is derived from an EMBL/GenBank/DDBJ whole genome shotgun (WGS) entry which is preliminary data.</text>
</comment>
<feature type="compositionally biased region" description="Basic and acidic residues" evidence="1">
    <location>
        <begin position="98"/>
        <end position="115"/>
    </location>
</feature>